<evidence type="ECO:0000256" key="5">
    <source>
        <dbReference type="ARBA" id="ARBA00022977"/>
    </source>
</evidence>
<comment type="catalytic activity">
    <reaction evidence="8 9 10">
        <text>2-[(2R,5Z)-2-carboxy-4-methylthiazol-5(2H)-ylidene]ethyl phosphate + 4-amino-2-methyl-5-(diphosphooxymethyl)pyrimidine + 2 H(+) = thiamine phosphate + CO2 + diphosphate</text>
        <dbReference type="Rhea" id="RHEA:47844"/>
        <dbReference type="ChEBI" id="CHEBI:15378"/>
        <dbReference type="ChEBI" id="CHEBI:16526"/>
        <dbReference type="ChEBI" id="CHEBI:33019"/>
        <dbReference type="ChEBI" id="CHEBI:37575"/>
        <dbReference type="ChEBI" id="CHEBI:57841"/>
        <dbReference type="ChEBI" id="CHEBI:62899"/>
        <dbReference type="EC" id="2.5.1.3"/>
    </reaction>
</comment>
<organism evidence="13">
    <name type="scientific">Edaphobacter paludis</name>
    <dbReference type="NCBI Taxonomy" id="3035702"/>
    <lineage>
        <taxon>Bacteria</taxon>
        <taxon>Pseudomonadati</taxon>
        <taxon>Acidobacteriota</taxon>
        <taxon>Terriglobia</taxon>
        <taxon>Terriglobales</taxon>
        <taxon>Acidobacteriaceae</taxon>
        <taxon>Edaphobacter</taxon>
    </lineage>
</organism>
<dbReference type="Pfam" id="PF02581">
    <property type="entry name" value="TMP-TENI"/>
    <property type="match status" value="1"/>
</dbReference>
<feature type="domain" description="Thiamine phosphate synthase/TenI" evidence="12">
    <location>
        <begin position="6"/>
        <end position="189"/>
    </location>
</feature>
<keyword evidence="2 9" id="KW-0808">Transferase</keyword>
<feature type="binding site" evidence="9">
    <location>
        <begin position="135"/>
        <end position="137"/>
    </location>
    <ligand>
        <name>2-[(2R,5Z)-2-carboxy-4-methylthiazol-5(2H)-ylidene]ethyl phosphate</name>
        <dbReference type="ChEBI" id="CHEBI:62899"/>
    </ligand>
</feature>
<keyword evidence="5 9" id="KW-0784">Thiamine biosynthesis</keyword>
<evidence type="ECO:0000256" key="6">
    <source>
        <dbReference type="ARBA" id="ARBA00047334"/>
    </source>
</evidence>
<dbReference type="GO" id="GO:0000287">
    <property type="term" value="F:magnesium ion binding"/>
    <property type="evidence" value="ECO:0007669"/>
    <property type="project" value="UniProtKB-UniRule"/>
</dbReference>
<name>A0AAU7D397_9BACT</name>
<dbReference type="GO" id="GO:0005737">
    <property type="term" value="C:cytoplasm"/>
    <property type="evidence" value="ECO:0007669"/>
    <property type="project" value="TreeGrafter"/>
</dbReference>
<evidence type="ECO:0000256" key="4">
    <source>
        <dbReference type="ARBA" id="ARBA00022842"/>
    </source>
</evidence>
<evidence type="ECO:0000256" key="10">
    <source>
        <dbReference type="RuleBase" id="RU003826"/>
    </source>
</evidence>
<evidence type="ECO:0000313" key="13">
    <source>
        <dbReference type="EMBL" id="XBH12259.1"/>
    </source>
</evidence>
<evidence type="ECO:0000256" key="11">
    <source>
        <dbReference type="RuleBase" id="RU004253"/>
    </source>
</evidence>
<dbReference type="InterPro" id="IPR036206">
    <property type="entry name" value="ThiamineP_synth_sf"/>
</dbReference>
<dbReference type="CDD" id="cd00564">
    <property type="entry name" value="TMP_TenI"/>
    <property type="match status" value="1"/>
</dbReference>
<feature type="binding site" evidence="9">
    <location>
        <position position="138"/>
    </location>
    <ligand>
        <name>4-amino-2-methyl-5-(diphosphooxymethyl)pyrimidine</name>
        <dbReference type="ChEBI" id="CHEBI:57841"/>
    </ligand>
</feature>
<reference evidence="13" key="1">
    <citation type="submission" date="2023-03" db="EMBL/GenBank/DDBJ databases">
        <title>Edaphobacter sp.</title>
        <authorList>
            <person name="Huber K.J."/>
            <person name="Papendorf J."/>
            <person name="Pilke C."/>
            <person name="Bunk B."/>
            <person name="Sproeer C."/>
            <person name="Pester M."/>
        </authorList>
    </citation>
    <scope>NUCLEOTIDE SEQUENCE</scope>
    <source>
        <strain evidence="13">DSM 109920</strain>
    </source>
</reference>
<evidence type="ECO:0000256" key="8">
    <source>
        <dbReference type="ARBA" id="ARBA00047883"/>
    </source>
</evidence>
<feature type="binding site" evidence="9">
    <location>
        <position position="109"/>
    </location>
    <ligand>
        <name>4-amino-2-methyl-5-(diphosphooxymethyl)pyrimidine</name>
        <dbReference type="ChEBI" id="CHEBI:57841"/>
    </ligand>
</feature>
<dbReference type="InterPro" id="IPR013785">
    <property type="entry name" value="Aldolase_TIM"/>
</dbReference>
<feature type="binding site" evidence="9">
    <location>
        <position position="90"/>
    </location>
    <ligand>
        <name>Mg(2+)</name>
        <dbReference type="ChEBI" id="CHEBI:18420"/>
    </ligand>
</feature>
<feature type="binding site" evidence="9">
    <location>
        <position position="70"/>
    </location>
    <ligand>
        <name>4-amino-2-methyl-5-(diphosphooxymethyl)pyrimidine</name>
        <dbReference type="ChEBI" id="CHEBI:57841"/>
    </ligand>
</feature>
<dbReference type="SUPFAM" id="SSF51391">
    <property type="entry name" value="Thiamin phosphate synthase"/>
    <property type="match status" value="1"/>
</dbReference>
<dbReference type="HAMAP" id="MF_00097">
    <property type="entry name" value="TMP_synthase"/>
    <property type="match status" value="1"/>
</dbReference>
<evidence type="ECO:0000256" key="2">
    <source>
        <dbReference type="ARBA" id="ARBA00022679"/>
    </source>
</evidence>
<dbReference type="AlphaFoldDB" id="A0AAU7D397"/>
<comment type="similarity">
    <text evidence="9 10">Belongs to the thiamine-phosphate synthase family.</text>
</comment>
<comment type="function">
    <text evidence="9">Condenses 4-methyl-5-(beta-hydroxyethyl)thiazole monophosphate (THZ-P) and 2-methyl-4-amino-5-hydroxymethyl pyrimidine pyrophosphate (HMP-PP) to form thiamine monophosphate (TMP).</text>
</comment>
<dbReference type="PANTHER" id="PTHR20857:SF15">
    <property type="entry name" value="THIAMINE-PHOSPHATE SYNTHASE"/>
    <property type="match status" value="1"/>
</dbReference>
<evidence type="ECO:0000259" key="12">
    <source>
        <dbReference type="Pfam" id="PF02581"/>
    </source>
</evidence>
<comment type="cofactor">
    <cofactor evidence="9">
        <name>Mg(2+)</name>
        <dbReference type="ChEBI" id="CHEBI:18420"/>
    </cofactor>
    <text evidence="9">Binds 1 Mg(2+) ion per subunit.</text>
</comment>
<feature type="binding site" evidence="9">
    <location>
        <position position="71"/>
    </location>
    <ligand>
        <name>Mg(2+)</name>
        <dbReference type="ChEBI" id="CHEBI:18420"/>
    </ligand>
</feature>
<dbReference type="EC" id="2.5.1.3" evidence="9"/>
<feature type="binding site" evidence="9">
    <location>
        <begin position="38"/>
        <end position="42"/>
    </location>
    <ligand>
        <name>4-amino-2-methyl-5-(diphosphooxymethyl)pyrimidine</name>
        <dbReference type="ChEBI" id="CHEBI:57841"/>
    </ligand>
</feature>
<keyword evidence="3 9" id="KW-0479">Metal-binding</keyword>
<evidence type="ECO:0000256" key="9">
    <source>
        <dbReference type="HAMAP-Rule" id="MF_00097"/>
    </source>
</evidence>
<proteinExistence type="inferred from homology"/>
<dbReference type="EMBL" id="CP121195">
    <property type="protein sequence ID" value="XBH12259.1"/>
    <property type="molecule type" value="Genomic_DNA"/>
</dbReference>
<gene>
    <name evidence="9 13" type="primary">thiE</name>
    <name evidence="13" type="ORF">P8936_11140</name>
</gene>
<evidence type="ECO:0000256" key="1">
    <source>
        <dbReference type="ARBA" id="ARBA00005165"/>
    </source>
</evidence>
<comment type="catalytic activity">
    <reaction evidence="7 9 10">
        <text>2-(2-carboxy-4-methylthiazol-5-yl)ethyl phosphate + 4-amino-2-methyl-5-(diphosphooxymethyl)pyrimidine + 2 H(+) = thiamine phosphate + CO2 + diphosphate</text>
        <dbReference type="Rhea" id="RHEA:47848"/>
        <dbReference type="ChEBI" id="CHEBI:15378"/>
        <dbReference type="ChEBI" id="CHEBI:16526"/>
        <dbReference type="ChEBI" id="CHEBI:33019"/>
        <dbReference type="ChEBI" id="CHEBI:37575"/>
        <dbReference type="ChEBI" id="CHEBI:57841"/>
        <dbReference type="ChEBI" id="CHEBI:62890"/>
        <dbReference type="EC" id="2.5.1.3"/>
    </reaction>
</comment>
<evidence type="ECO:0000256" key="7">
    <source>
        <dbReference type="ARBA" id="ARBA00047851"/>
    </source>
</evidence>
<feature type="binding site" evidence="9">
    <location>
        <begin position="186"/>
        <end position="187"/>
    </location>
    <ligand>
        <name>2-[(2R,5Z)-2-carboxy-4-methylthiazol-5(2H)-ylidene]ethyl phosphate</name>
        <dbReference type="ChEBI" id="CHEBI:62899"/>
    </ligand>
</feature>
<dbReference type="Gene3D" id="3.20.20.70">
    <property type="entry name" value="Aldolase class I"/>
    <property type="match status" value="1"/>
</dbReference>
<protein>
    <recommendedName>
        <fullName evidence="9">Thiamine-phosphate synthase</fullName>
        <shortName evidence="9">TP synthase</shortName>
        <shortName evidence="9">TPS</shortName>
        <ecNumber evidence="9">2.5.1.3</ecNumber>
    </recommendedName>
    <alternativeName>
        <fullName evidence="9">Thiamine-phosphate pyrophosphorylase</fullName>
        <shortName evidence="9">TMP pyrophosphorylase</shortName>
        <shortName evidence="9">TMP-PPase</shortName>
    </alternativeName>
</protein>
<dbReference type="NCBIfam" id="TIGR00693">
    <property type="entry name" value="thiE"/>
    <property type="match status" value="1"/>
</dbReference>
<dbReference type="GO" id="GO:0004789">
    <property type="term" value="F:thiamine-phosphate diphosphorylase activity"/>
    <property type="evidence" value="ECO:0007669"/>
    <property type="project" value="UniProtKB-UniRule"/>
</dbReference>
<feature type="binding site" evidence="9">
    <location>
        <position position="166"/>
    </location>
    <ligand>
        <name>2-[(2R,5Z)-2-carboxy-4-methylthiazol-5(2H)-ylidene]ethyl phosphate</name>
        <dbReference type="ChEBI" id="CHEBI:62899"/>
    </ligand>
</feature>
<comment type="catalytic activity">
    <reaction evidence="6 9 10">
        <text>4-methyl-5-(2-phosphooxyethyl)-thiazole + 4-amino-2-methyl-5-(diphosphooxymethyl)pyrimidine + H(+) = thiamine phosphate + diphosphate</text>
        <dbReference type="Rhea" id="RHEA:22328"/>
        <dbReference type="ChEBI" id="CHEBI:15378"/>
        <dbReference type="ChEBI" id="CHEBI:33019"/>
        <dbReference type="ChEBI" id="CHEBI:37575"/>
        <dbReference type="ChEBI" id="CHEBI:57841"/>
        <dbReference type="ChEBI" id="CHEBI:58296"/>
        <dbReference type="EC" id="2.5.1.3"/>
    </reaction>
</comment>
<dbReference type="PANTHER" id="PTHR20857">
    <property type="entry name" value="THIAMINE-PHOSPHATE PYROPHOSPHORYLASE"/>
    <property type="match status" value="1"/>
</dbReference>
<dbReference type="GO" id="GO:0009228">
    <property type="term" value="P:thiamine biosynthetic process"/>
    <property type="evidence" value="ECO:0007669"/>
    <property type="project" value="UniProtKB-KW"/>
</dbReference>
<comment type="pathway">
    <text evidence="1 9 11">Cofactor biosynthesis; thiamine diphosphate biosynthesis; thiamine phosphate from 4-amino-2-methyl-5-diphosphomethylpyrimidine and 4-methyl-5-(2-phosphoethyl)-thiazole: step 1/1.</text>
</comment>
<dbReference type="RefSeq" id="WP_348269397.1">
    <property type="nucleotide sequence ID" value="NZ_CP121195.1"/>
</dbReference>
<keyword evidence="4 9" id="KW-0460">Magnesium</keyword>
<sequence>MGLPKLYPILDAGLLAARGHDLRWAADQLKKAGVELLQYRDKAGSPQSVLQNAAAIREAFAGAACRLILNDRADLAVLASWDGVHVGQGDLLPEDARRVVGAQRWVGVSTHNDEQVQRADASSADYVAVGPVFATGTKLDAEPVIGLDGLRRARVLTTKPIVAIGGITRANARSVIEAGADSVAVISALFVEGESVEKVVRDFLEILG</sequence>
<dbReference type="InterPro" id="IPR022998">
    <property type="entry name" value="ThiamineP_synth_TenI"/>
</dbReference>
<dbReference type="InterPro" id="IPR034291">
    <property type="entry name" value="TMP_synthase"/>
</dbReference>
<accession>A0AAU7D397</accession>
<dbReference type="GO" id="GO:0009229">
    <property type="term" value="P:thiamine diphosphate biosynthetic process"/>
    <property type="evidence" value="ECO:0007669"/>
    <property type="project" value="UniProtKB-UniRule"/>
</dbReference>
<evidence type="ECO:0000256" key="3">
    <source>
        <dbReference type="ARBA" id="ARBA00022723"/>
    </source>
</evidence>